<dbReference type="AlphaFoldDB" id="A0A914ZLM8"/>
<dbReference type="PANTHER" id="PTHR13234">
    <property type="entry name" value="GAMMA-INTERFERON INDUCIBLE LYSOSOMAL THIOL REDUCTASE GILT"/>
    <property type="match status" value="1"/>
</dbReference>
<evidence type="ECO:0000313" key="5">
    <source>
        <dbReference type="WBParaSite" id="PgB03_g047_t02"/>
    </source>
</evidence>
<dbReference type="WBParaSite" id="PgB03_g047_t02">
    <property type="protein sequence ID" value="PgB03_g047_t02"/>
    <property type="gene ID" value="PgB03_g047"/>
</dbReference>
<feature type="transmembrane region" description="Helical" evidence="3">
    <location>
        <begin position="44"/>
        <end position="62"/>
    </location>
</feature>
<sequence>LLGAVTLYCYLARSIFRSAANTMSHGVMIRLKVLRAHLHRSFRHYLYGSLTVVVLYFIYLHFTYRGERSRVRIADLDRFPAGHEFDGRFAKVPPREEKFANKIDMGGFLSNLFPRKEKENEMNDIKEAVHNKETAGNVLTASFFIEAHCPDTTRFVHSQLWHAWQRLFATNRIVWTVVPFGKARCLPRGNSDFSCQCQHGPNECELNQLMNCVIDQLRYPSDYMPFINCIQGKTDLLDARRQCLDGQQLVSVSRLLDCASGIEGRRLLARAGQATMQLQPPLTFVPWITLDGVRSVDAMYDLRENLCNRLIPPPPQCL</sequence>
<proteinExistence type="inferred from homology"/>
<dbReference type="Proteomes" id="UP000887569">
    <property type="component" value="Unplaced"/>
</dbReference>
<dbReference type="Pfam" id="PF03227">
    <property type="entry name" value="GILT"/>
    <property type="match status" value="1"/>
</dbReference>
<reference evidence="5" key="1">
    <citation type="submission" date="2022-11" db="UniProtKB">
        <authorList>
            <consortium name="WormBaseParasite"/>
        </authorList>
    </citation>
    <scope>IDENTIFICATION</scope>
</reference>
<keyword evidence="3" id="KW-1133">Transmembrane helix</keyword>
<organism evidence="4 5">
    <name type="scientific">Parascaris univalens</name>
    <name type="common">Nematode worm</name>
    <dbReference type="NCBI Taxonomy" id="6257"/>
    <lineage>
        <taxon>Eukaryota</taxon>
        <taxon>Metazoa</taxon>
        <taxon>Ecdysozoa</taxon>
        <taxon>Nematoda</taxon>
        <taxon>Chromadorea</taxon>
        <taxon>Rhabditida</taxon>
        <taxon>Spirurina</taxon>
        <taxon>Ascaridomorpha</taxon>
        <taxon>Ascaridoidea</taxon>
        <taxon>Ascarididae</taxon>
        <taxon>Parascaris</taxon>
    </lineage>
</organism>
<dbReference type="InterPro" id="IPR004911">
    <property type="entry name" value="Interferon-induced_GILT"/>
</dbReference>
<keyword evidence="3" id="KW-0472">Membrane</keyword>
<evidence type="ECO:0000313" key="4">
    <source>
        <dbReference type="Proteomes" id="UP000887569"/>
    </source>
</evidence>
<protein>
    <submittedName>
        <fullName evidence="5">GILT-like protein</fullName>
    </submittedName>
</protein>
<keyword evidence="2" id="KW-0325">Glycoprotein</keyword>
<dbReference type="GO" id="GO:0016671">
    <property type="term" value="F:oxidoreductase activity, acting on a sulfur group of donors, disulfide as acceptor"/>
    <property type="evidence" value="ECO:0007669"/>
    <property type="project" value="InterPro"/>
</dbReference>
<comment type="similarity">
    <text evidence="1">Belongs to the GILT family.</text>
</comment>
<keyword evidence="3" id="KW-0812">Transmembrane</keyword>
<accession>A0A914ZLM8</accession>
<evidence type="ECO:0000256" key="3">
    <source>
        <dbReference type="SAM" id="Phobius"/>
    </source>
</evidence>
<name>A0A914ZLM8_PARUN</name>
<evidence type="ECO:0000256" key="2">
    <source>
        <dbReference type="ARBA" id="ARBA00023180"/>
    </source>
</evidence>
<evidence type="ECO:0000256" key="1">
    <source>
        <dbReference type="ARBA" id="ARBA00005679"/>
    </source>
</evidence>
<dbReference type="PANTHER" id="PTHR13234:SF70">
    <property type="entry name" value="GILT-LIKE PROTEIN C02D5.2"/>
    <property type="match status" value="1"/>
</dbReference>
<keyword evidence="4" id="KW-1185">Reference proteome</keyword>